<keyword evidence="4" id="KW-0472">Membrane</keyword>
<keyword evidence="6" id="KW-0813">Transport</keyword>
<dbReference type="PANTHER" id="PTHR10736:SF0">
    <property type="entry name" value="BESTROPHIN HOMOLOG"/>
    <property type="match status" value="1"/>
</dbReference>
<dbReference type="InterPro" id="IPR000615">
    <property type="entry name" value="Bestrophin"/>
</dbReference>
<evidence type="ECO:0000313" key="9">
    <source>
        <dbReference type="WBParaSite" id="HDID_0000292801-mRNA-1"/>
    </source>
</evidence>
<dbReference type="GO" id="GO:0005254">
    <property type="term" value="F:chloride channel activity"/>
    <property type="evidence" value="ECO:0007669"/>
    <property type="project" value="UniProtKB-KW"/>
</dbReference>
<proteinExistence type="inferred from homology"/>
<dbReference type="STRING" id="6216.A0A158QDF4"/>
<dbReference type="GO" id="GO:0005886">
    <property type="term" value="C:plasma membrane"/>
    <property type="evidence" value="ECO:0007669"/>
    <property type="project" value="UniProtKB-SubCell"/>
</dbReference>
<keyword evidence="6" id="KW-0407">Ion channel</keyword>
<reference evidence="9" key="1">
    <citation type="submission" date="2016-04" db="UniProtKB">
        <authorList>
            <consortium name="WormBaseParasite"/>
        </authorList>
    </citation>
    <scope>IDENTIFICATION</scope>
</reference>
<keyword evidence="6" id="KW-1003">Cell membrane</keyword>
<dbReference type="WBParaSite" id="HDID_0000292801-mRNA-1">
    <property type="protein sequence ID" value="HDID_0000292801-mRNA-1"/>
    <property type="gene ID" value="HDID_0000292801"/>
</dbReference>
<comment type="similarity">
    <text evidence="5 6">Belongs to the anion channel-forming bestrophin (TC 1.A.46) family. Calcium-sensitive chloride channel subfamily.</text>
</comment>
<dbReference type="GO" id="GO:0034707">
    <property type="term" value="C:chloride channel complex"/>
    <property type="evidence" value="ECO:0007669"/>
    <property type="project" value="UniProtKB-KW"/>
</dbReference>
<evidence type="ECO:0000256" key="3">
    <source>
        <dbReference type="ARBA" id="ARBA00022989"/>
    </source>
</evidence>
<keyword evidence="2" id="KW-0812">Transmembrane</keyword>
<dbReference type="OrthoDB" id="201595at2759"/>
<comment type="subcellular location">
    <subcellularLocation>
        <location evidence="6">Cell membrane</location>
        <topology evidence="6">Multi-pass membrane protein</topology>
    </subcellularLocation>
    <subcellularLocation>
        <location evidence="1">Membrane</location>
    </subcellularLocation>
</comment>
<keyword evidence="6" id="KW-0868">Chloride</keyword>
<evidence type="ECO:0000313" key="7">
    <source>
        <dbReference type="EMBL" id="VDL24021.1"/>
    </source>
</evidence>
<evidence type="ECO:0000256" key="6">
    <source>
        <dbReference type="RuleBase" id="RU363126"/>
    </source>
</evidence>
<evidence type="ECO:0000256" key="2">
    <source>
        <dbReference type="ARBA" id="ARBA00022692"/>
    </source>
</evidence>
<evidence type="ECO:0000313" key="8">
    <source>
        <dbReference type="Proteomes" id="UP000274504"/>
    </source>
</evidence>
<evidence type="ECO:0000256" key="1">
    <source>
        <dbReference type="ARBA" id="ARBA00004370"/>
    </source>
</evidence>
<keyword evidence="6" id="KW-0869">Chloride channel</keyword>
<dbReference type="Proteomes" id="UP000274504">
    <property type="component" value="Unassembled WGS sequence"/>
</dbReference>
<dbReference type="Pfam" id="PF01062">
    <property type="entry name" value="Bestrophin"/>
    <property type="match status" value="1"/>
</dbReference>
<gene>
    <name evidence="7" type="ORF">HDID_LOCUS2926</name>
</gene>
<organism evidence="9">
    <name type="scientific">Hymenolepis diminuta</name>
    <name type="common">Rat tapeworm</name>
    <dbReference type="NCBI Taxonomy" id="6216"/>
    <lineage>
        <taxon>Eukaryota</taxon>
        <taxon>Metazoa</taxon>
        <taxon>Spiralia</taxon>
        <taxon>Lophotrochozoa</taxon>
        <taxon>Platyhelminthes</taxon>
        <taxon>Cestoda</taxon>
        <taxon>Eucestoda</taxon>
        <taxon>Cyclophyllidea</taxon>
        <taxon>Hymenolepididae</taxon>
        <taxon>Hymenolepis</taxon>
    </lineage>
</organism>
<keyword evidence="6" id="KW-0406">Ion transport</keyword>
<dbReference type="AlphaFoldDB" id="A0A158QDF4"/>
<accession>A0A158QDF4</accession>
<evidence type="ECO:0000256" key="5">
    <source>
        <dbReference type="ARBA" id="ARBA00034769"/>
    </source>
</evidence>
<keyword evidence="3" id="KW-1133">Transmembrane helix</keyword>
<protein>
    <recommendedName>
        <fullName evidence="6">Bestrophin homolog</fullName>
    </recommendedName>
</protein>
<comment type="function">
    <text evidence="6">Forms chloride channels.</text>
</comment>
<reference evidence="7 8" key="2">
    <citation type="submission" date="2018-11" db="EMBL/GenBank/DDBJ databases">
        <authorList>
            <consortium name="Pathogen Informatics"/>
        </authorList>
    </citation>
    <scope>NUCLEOTIDE SEQUENCE [LARGE SCALE GENOMIC DNA]</scope>
</reference>
<name>A0A158QDF4_HYMDI</name>
<dbReference type="PANTHER" id="PTHR10736">
    <property type="entry name" value="BESTROPHIN"/>
    <property type="match status" value="1"/>
</dbReference>
<evidence type="ECO:0000256" key="4">
    <source>
        <dbReference type="ARBA" id="ARBA00023136"/>
    </source>
</evidence>
<dbReference type="EMBL" id="UYSG01000794">
    <property type="protein sequence ID" value="VDL24021.1"/>
    <property type="molecule type" value="Genomic_DNA"/>
</dbReference>
<sequence>MLTDQEKRQKFFYSNFYVRYFEAYCYYCDELCQVVPVGLVLGFLIDIIVDRWWSQFRTLPWPDEIAMLLCATVNDDSSDDCLITKEELKEYEASGPINQPPNIIQLTSWAIGIIHNFEASGYIQNSHAVELLILEIQKYR</sequence>
<dbReference type="InterPro" id="IPR021134">
    <property type="entry name" value="Bestrophin-like"/>
</dbReference>